<organism evidence="5">
    <name type="scientific">mine drainage metagenome</name>
    <dbReference type="NCBI Taxonomy" id="410659"/>
    <lineage>
        <taxon>unclassified sequences</taxon>
        <taxon>metagenomes</taxon>
        <taxon>ecological metagenomes</taxon>
    </lineage>
</organism>
<keyword evidence="2" id="KW-0813">Transport</keyword>
<comment type="similarity">
    <text evidence="1">Belongs to the membrane fusion protein (MFP) (TC 8.A.1) family.</text>
</comment>
<dbReference type="Gene3D" id="2.40.420.20">
    <property type="match status" value="1"/>
</dbReference>
<evidence type="ECO:0000259" key="3">
    <source>
        <dbReference type="Pfam" id="PF25954"/>
    </source>
</evidence>
<evidence type="ECO:0000256" key="2">
    <source>
        <dbReference type="ARBA" id="ARBA00022448"/>
    </source>
</evidence>
<dbReference type="GO" id="GO:0022857">
    <property type="term" value="F:transmembrane transporter activity"/>
    <property type="evidence" value="ECO:0007669"/>
    <property type="project" value="InterPro"/>
</dbReference>
<proteinExistence type="inferred from homology"/>
<dbReference type="GO" id="GO:0060003">
    <property type="term" value="P:copper ion export"/>
    <property type="evidence" value="ECO:0007669"/>
    <property type="project" value="TreeGrafter"/>
</dbReference>
<comment type="caution">
    <text evidence="5">The sequence shown here is derived from an EMBL/GenBank/DDBJ whole genome shotgun (WGS) entry which is preliminary data.</text>
</comment>
<dbReference type="InterPro" id="IPR006143">
    <property type="entry name" value="RND_pump_MFP"/>
</dbReference>
<dbReference type="Gene3D" id="2.40.30.170">
    <property type="match status" value="1"/>
</dbReference>
<dbReference type="PANTHER" id="PTHR30097:SF15">
    <property type="entry name" value="CATION EFFLUX SYSTEM PROTEIN CUSB"/>
    <property type="match status" value="1"/>
</dbReference>
<dbReference type="GO" id="GO:0046914">
    <property type="term" value="F:transition metal ion binding"/>
    <property type="evidence" value="ECO:0007669"/>
    <property type="project" value="TreeGrafter"/>
</dbReference>
<dbReference type="InterPro" id="IPR058792">
    <property type="entry name" value="Beta-barrel_RND_2"/>
</dbReference>
<evidence type="ECO:0000259" key="4">
    <source>
        <dbReference type="Pfam" id="PF25967"/>
    </source>
</evidence>
<dbReference type="GO" id="GO:0015679">
    <property type="term" value="P:plasma membrane copper ion transport"/>
    <property type="evidence" value="ECO:0007669"/>
    <property type="project" value="TreeGrafter"/>
</dbReference>
<dbReference type="Pfam" id="PF25954">
    <property type="entry name" value="Beta-barrel_RND_2"/>
    <property type="match status" value="1"/>
</dbReference>
<feature type="domain" description="CusB-like beta-barrel" evidence="3">
    <location>
        <begin position="55"/>
        <end position="129"/>
    </location>
</feature>
<dbReference type="NCBIfam" id="TIGR01730">
    <property type="entry name" value="RND_mfp"/>
    <property type="match status" value="1"/>
</dbReference>
<evidence type="ECO:0000256" key="1">
    <source>
        <dbReference type="ARBA" id="ARBA00009477"/>
    </source>
</evidence>
<dbReference type="SUPFAM" id="SSF111369">
    <property type="entry name" value="HlyD-like secretion proteins"/>
    <property type="match status" value="1"/>
</dbReference>
<reference evidence="5" key="1">
    <citation type="submission" date="2013-08" db="EMBL/GenBank/DDBJ databases">
        <authorList>
            <person name="Mendez C."/>
            <person name="Richter M."/>
            <person name="Ferrer M."/>
            <person name="Sanchez J."/>
        </authorList>
    </citation>
    <scope>NUCLEOTIDE SEQUENCE</scope>
</reference>
<dbReference type="InterPro" id="IPR051909">
    <property type="entry name" value="MFP_Cation_Efflux"/>
</dbReference>
<sequence length="198" mass="21259">GVSAAQLNRIVAEHRAQEYLTFPSPVSGYLAQVSVRQKSFIQSGQAVMRIEQLSSVWLDAKVYENQLPWVRLGQVMQARLAADPGRTLEGTIFFIDPTEDPRTHTVTVRAQLANPEGQLRPGMYALVDILTTPLKNVLLAPASAVIHTGTGEVALVAEGEGRFVPHPVTTGLTGSDGMVQILSGLTAGEQVVTSGQFL</sequence>
<dbReference type="PANTHER" id="PTHR30097">
    <property type="entry name" value="CATION EFFLUX SYSTEM PROTEIN CUSB"/>
    <property type="match status" value="1"/>
</dbReference>
<reference evidence="5" key="2">
    <citation type="journal article" date="2014" name="ISME J.">
        <title>Microbial stratification in low pH oxic and suboxic macroscopic growths along an acid mine drainage.</title>
        <authorList>
            <person name="Mendez-Garcia C."/>
            <person name="Mesa V."/>
            <person name="Sprenger R.R."/>
            <person name="Richter M."/>
            <person name="Diez M.S."/>
            <person name="Solano J."/>
            <person name="Bargiela R."/>
            <person name="Golyshina O.V."/>
            <person name="Manteca A."/>
            <person name="Ramos J.L."/>
            <person name="Gallego J.R."/>
            <person name="Llorente I."/>
            <person name="Martins Dos Santos V.A."/>
            <person name="Jensen O.N."/>
            <person name="Pelaez A.I."/>
            <person name="Sanchez J."/>
            <person name="Ferrer M."/>
        </authorList>
    </citation>
    <scope>NUCLEOTIDE SEQUENCE</scope>
</reference>
<name>T1DFQ2_9ZZZZ</name>
<dbReference type="AlphaFoldDB" id="T1DFQ2"/>
<evidence type="ECO:0000313" key="5">
    <source>
        <dbReference type="EMBL" id="EQD80149.1"/>
    </source>
</evidence>
<dbReference type="EMBL" id="AUZX01000910">
    <property type="protein sequence ID" value="EQD80149.1"/>
    <property type="molecule type" value="Genomic_DNA"/>
</dbReference>
<dbReference type="FunFam" id="2.40.30.170:FF:000010">
    <property type="entry name" value="Efflux RND transporter periplasmic adaptor subunit"/>
    <property type="match status" value="1"/>
</dbReference>
<feature type="non-terminal residue" evidence="5">
    <location>
        <position position="1"/>
    </location>
</feature>
<feature type="non-terminal residue" evidence="5">
    <location>
        <position position="198"/>
    </location>
</feature>
<feature type="domain" description="Multidrug resistance protein MdtA-like C-terminal permuted SH3" evidence="4">
    <location>
        <begin position="136"/>
        <end position="195"/>
    </location>
</feature>
<dbReference type="GO" id="GO:0030288">
    <property type="term" value="C:outer membrane-bounded periplasmic space"/>
    <property type="evidence" value="ECO:0007669"/>
    <property type="project" value="TreeGrafter"/>
</dbReference>
<dbReference type="GO" id="GO:0016020">
    <property type="term" value="C:membrane"/>
    <property type="evidence" value="ECO:0007669"/>
    <property type="project" value="InterPro"/>
</dbReference>
<protein>
    <submittedName>
        <fullName evidence="5">RND family efflux transporter MFP subunit</fullName>
    </submittedName>
</protein>
<dbReference type="Pfam" id="PF25967">
    <property type="entry name" value="RND-MFP_C"/>
    <property type="match status" value="1"/>
</dbReference>
<gene>
    <name evidence="5" type="ORF">B1A_01193</name>
</gene>
<dbReference type="InterPro" id="IPR058627">
    <property type="entry name" value="MdtA-like_C"/>
</dbReference>
<accession>T1DFQ2</accession>